<protein>
    <submittedName>
        <fullName evidence="2">Uncharacterized protein</fullName>
    </submittedName>
</protein>
<sequence length="309" mass="34874">MENNWDTELFERGENGDGIRKNSDIPQSRIELSDGTIMEIIDEIESIHELFQENGFVQFDIDLLSDKDMSSREQILNYKSIKEKIALNPHNFTEMIQVPAVLSERFLYGCLERYLHEYGDQIDEAEIEYIKNMQNALEVNAFADRLEDFYLGLSALGLGYLTYGALLAGSLAFAAPILAYEAIPGLGGSPALWTCFFMTMTFGIPETIKIISGNSELKGIKGIASTWVRVFLSLNEVGFLMISILKNRDIGYHETRVMGKAFIKRLKPVSRIKNLIRGLRGKAIQPLYTRPFLVNSRINLPGNKGELDS</sequence>
<name>A0A955LAR4_9BACT</name>
<evidence type="ECO:0000313" key="2">
    <source>
        <dbReference type="EMBL" id="MCA9386827.1"/>
    </source>
</evidence>
<accession>A0A955LAR4</accession>
<evidence type="ECO:0000313" key="3">
    <source>
        <dbReference type="Proteomes" id="UP000714915"/>
    </source>
</evidence>
<dbReference type="AlphaFoldDB" id="A0A955LAR4"/>
<feature type="transmembrane region" description="Helical" evidence="1">
    <location>
        <begin position="155"/>
        <end position="179"/>
    </location>
</feature>
<keyword evidence="1" id="KW-1133">Transmembrane helix</keyword>
<dbReference type="EMBL" id="JAGQLF010000019">
    <property type="protein sequence ID" value="MCA9386827.1"/>
    <property type="molecule type" value="Genomic_DNA"/>
</dbReference>
<reference evidence="2" key="2">
    <citation type="journal article" date="2021" name="Microbiome">
        <title>Successional dynamics and alternative stable states in a saline activated sludge microbial community over 9 years.</title>
        <authorList>
            <person name="Wang Y."/>
            <person name="Ye J."/>
            <person name="Ju F."/>
            <person name="Liu L."/>
            <person name="Boyd J.A."/>
            <person name="Deng Y."/>
            <person name="Parks D.H."/>
            <person name="Jiang X."/>
            <person name="Yin X."/>
            <person name="Woodcroft B.J."/>
            <person name="Tyson G.W."/>
            <person name="Hugenholtz P."/>
            <person name="Polz M.F."/>
            <person name="Zhang T."/>
        </authorList>
    </citation>
    <scope>NUCLEOTIDE SEQUENCE</scope>
    <source>
        <strain evidence="2">HKST-UBA09</strain>
    </source>
</reference>
<evidence type="ECO:0000256" key="1">
    <source>
        <dbReference type="SAM" id="Phobius"/>
    </source>
</evidence>
<feature type="transmembrane region" description="Helical" evidence="1">
    <location>
        <begin position="191"/>
        <end position="211"/>
    </location>
</feature>
<keyword evidence="1" id="KW-0812">Transmembrane</keyword>
<comment type="caution">
    <text evidence="2">The sequence shown here is derived from an EMBL/GenBank/DDBJ whole genome shotgun (WGS) entry which is preliminary data.</text>
</comment>
<dbReference type="Proteomes" id="UP000714915">
    <property type="component" value="Unassembled WGS sequence"/>
</dbReference>
<proteinExistence type="predicted"/>
<gene>
    <name evidence="2" type="ORF">KC669_02210</name>
</gene>
<reference evidence="2" key="1">
    <citation type="submission" date="2020-04" db="EMBL/GenBank/DDBJ databases">
        <authorList>
            <person name="Zhang T."/>
        </authorList>
    </citation>
    <scope>NUCLEOTIDE SEQUENCE</scope>
    <source>
        <strain evidence="2">HKST-UBA09</strain>
    </source>
</reference>
<organism evidence="2 3">
    <name type="scientific">Candidatus Dojkabacteria bacterium</name>
    <dbReference type="NCBI Taxonomy" id="2099670"/>
    <lineage>
        <taxon>Bacteria</taxon>
        <taxon>Candidatus Dojkabacteria</taxon>
    </lineage>
</organism>
<keyword evidence="1" id="KW-0472">Membrane</keyword>